<evidence type="ECO:0000256" key="3">
    <source>
        <dbReference type="SAM" id="MobiDB-lite"/>
    </source>
</evidence>
<dbReference type="InterPro" id="IPR000198">
    <property type="entry name" value="RhoGAP_dom"/>
</dbReference>
<protein>
    <submittedName>
        <fullName evidence="6">Rho-GAP domain-containing protein</fullName>
    </submittedName>
</protein>
<organism evidence="5 6">
    <name type="scientific">Plectus sambesii</name>
    <dbReference type="NCBI Taxonomy" id="2011161"/>
    <lineage>
        <taxon>Eukaryota</taxon>
        <taxon>Metazoa</taxon>
        <taxon>Ecdysozoa</taxon>
        <taxon>Nematoda</taxon>
        <taxon>Chromadorea</taxon>
        <taxon>Plectida</taxon>
        <taxon>Plectina</taxon>
        <taxon>Plectoidea</taxon>
        <taxon>Plectidae</taxon>
        <taxon>Plectus</taxon>
    </lineage>
</organism>
<dbReference type="Pfam" id="PF00620">
    <property type="entry name" value="RhoGAP"/>
    <property type="match status" value="1"/>
</dbReference>
<dbReference type="InterPro" id="IPR004148">
    <property type="entry name" value="BAR_dom"/>
</dbReference>
<dbReference type="GO" id="GO:0035020">
    <property type="term" value="P:regulation of Rac protein signal transduction"/>
    <property type="evidence" value="ECO:0007669"/>
    <property type="project" value="TreeGrafter"/>
</dbReference>
<dbReference type="InterPro" id="IPR008936">
    <property type="entry name" value="Rho_GTPase_activation_prot"/>
</dbReference>
<reference evidence="6" key="1">
    <citation type="submission" date="2022-11" db="UniProtKB">
        <authorList>
            <consortium name="WormBaseParasite"/>
        </authorList>
    </citation>
    <scope>IDENTIFICATION</scope>
</reference>
<keyword evidence="1" id="KW-0343">GTPase activation</keyword>
<accession>A0A914URH8</accession>
<dbReference type="PANTHER" id="PTHR14130">
    <property type="entry name" value="3BP-1 RELATED RHOGAP"/>
    <property type="match status" value="1"/>
</dbReference>
<dbReference type="WBParaSite" id="PSAMB.scaffold1196size34575.g11656.t1">
    <property type="protein sequence ID" value="PSAMB.scaffold1196size34575.g11656.t1"/>
    <property type="gene ID" value="PSAMB.scaffold1196size34575.g11656"/>
</dbReference>
<dbReference type="InterPro" id="IPR047165">
    <property type="entry name" value="RHG17/44/SH3BP1-like"/>
</dbReference>
<keyword evidence="5" id="KW-1185">Reference proteome</keyword>
<sequence>MATRMKKVFQSVKDRNRHKTLSNVFNFGGPQKPDLTEKKDELQAVSHVDQRTQRMIAAVKNTRHNLGNCLRTGSKDELMDKRKRRLEDYHLAHGLQSDAKELEAVSESSLLADIMRSYADALSVLVDERVQTDMEIEKKVLESLGKYQEDERGISKIKEKLTKAVLDMESNRRRLQTAPPEKFTEIQEEFDATQYKVDSYKDNAIADLFTLAAKEVEIASTFSLLVEIQAEYHRTAIRTLENVLPEITRKIATYGKRPVFGCPLEDHLRYSHRKIALVLEVCCSALCVQGLTEEGLFRISGNATKVRRLKAGFDAHEFDLLDYVNDPHSLAGVLKCYLRELPEPLMGHNMHNEWVRAGRLDGEERKAAMRDILSVIPAANRDNLAYLIKFLQRLLVNEEHTRMSASNISIVMGPNLIGNAGEGDNMLGSRLVETLLVNADYFFPQDIDFKSDYTRIFAGKFADETGGFEASDRMPPKSTQQPTRHEERPQNFNASFDTSGSNAYTAAARNVSPNTHRNHSASGMGPPQQVAKRPKQPAPPPPPSGAKSYNDQRPISSGEYDNVSPPGHPPPAAMSQSLIDLDSEIGVSKSPSVHSNDSMNEYALDAPNALRSDCIVDYEPPKPARRTSPSLDSIGSLPEDPPQNSEKEKLASIGRAAAATAAAASVPIRPPPPTQTALDRNATSRDSGRGRPVSYMNAVTSVEVNADANGNQQPHGQAPIRPPIAPRRTHMKTASVDENRTVLTINDGPVSPDSSKPRPPIPAKPPRNIDEPSITKL</sequence>
<feature type="region of interest" description="Disordered" evidence="3">
    <location>
        <begin position="707"/>
        <end position="777"/>
    </location>
</feature>
<evidence type="ECO:0000313" key="6">
    <source>
        <dbReference type="WBParaSite" id="PSAMB.scaffold1196size34575.g11656.t1"/>
    </source>
</evidence>
<proteinExistence type="predicted"/>
<dbReference type="FunFam" id="1.10.555.10:FF:000001">
    <property type="entry name" value="Rho GTPase activating protein 44"/>
    <property type="match status" value="1"/>
</dbReference>
<dbReference type="Gene3D" id="1.20.1270.60">
    <property type="entry name" value="Arfaptin homology (AH) domain/BAR domain"/>
    <property type="match status" value="1"/>
</dbReference>
<dbReference type="GO" id="GO:0007165">
    <property type="term" value="P:signal transduction"/>
    <property type="evidence" value="ECO:0007669"/>
    <property type="project" value="InterPro"/>
</dbReference>
<dbReference type="InterPro" id="IPR027267">
    <property type="entry name" value="AH/BAR_dom_sf"/>
</dbReference>
<dbReference type="SMART" id="SM00324">
    <property type="entry name" value="RhoGAP"/>
    <property type="match status" value="1"/>
</dbReference>
<dbReference type="SUPFAM" id="SSF48350">
    <property type="entry name" value="GTPase activation domain, GAP"/>
    <property type="match status" value="1"/>
</dbReference>
<evidence type="ECO:0000313" key="5">
    <source>
        <dbReference type="Proteomes" id="UP000887566"/>
    </source>
</evidence>
<feature type="region of interest" description="Disordered" evidence="3">
    <location>
        <begin position="466"/>
        <end position="500"/>
    </location>
</feature>
<feature type="compositionally biased region" description="Polar residues" evidence="3">
    <location>
        <begin position="490"/>
        <end position="500"/>
    </location>
</feature>
<dbReference type="PROSITE" id="PS50238">
    <property type="entry name" value="RHOGAP"/>
    <property type="match status" value="1"/>
</dbReference>
<evidence type="ECO:0000256" key="2">
    <source>
        <dbReference type="ARBA" id="ARBA00022553"/>
    </source>
</evidence>
<name>A0A914URH8_9BILA</name>
<dbReference type="GO" id="GO:0005737">
    <property type="term" value="C:cytoplasm"/>
    <property type="evidence" value="ECO:0007669"/>
    <property type="project" value="InterPro"/>
</dbReference>
<feature type="region of interest" description="Disordered" evidence="3">
    <location>
        <begin position="512"/>
        <end position="695"/>
    </location>
</feature>
<dbReference type="AlphaFoldDB" id="A0A914URH8"/>
<dbReference type="SUPFAM" id="SSF103657">
    <property type="entry name" value="BAR/IMD domain-like"/>
    <property type="match status" value="1"/>
</dbReference>
<dbReference type="Gene3D" id="1.10.555.10">
    <property type="entry name" value="Rho GTPase activation protein"/>
    <property type="match status" value="1"/>
</dbReference>
<dbReference type="GO" id="GO:0005096">
    <property type="term" value="F:GTPase activator activity"/>
    <property type="evidence" value="ECO:0007669"/>
    <property type="project" value="UniProtKB-KW"/>
</dbReference>
<dbReference type="GO" id="GO:0032956">
    <property type="term" value="P:regulation of actin cytoskeleton organization"/>
    <property type="evidence" value="ECO:0007669"/>
    <property type="project" value="TreeGrafter"/>
</dbReference>
<evidence type="ECO:0000256" key="1">
    <source>
        <dbReference type="ARBA" id="ARBA00022468"/>
    </source>
</evidence>
<keyword evidence="2" id="KW-0597">Phosphoprotein</keyword>
<evidence type="ECO:0000259" key="4">
    <source>
        <dbReference type="PROSITE" id="PS50238"/>
    </source>
</evidence>
<dbReference type="PANTHER" id="PTHR14130:SF14">
    <property type="entry name" value="RHO GTPASE-ACTIVATING PROTEIN 92B"/>
    <property type="match status" value="1"/>
</dbReference>
<dbReference type="Proteomes" id="UP000887566">
    <property type="component" value="Unplaced"/>
</dbReference>
<dbReference type="Pfam" id="PF03114">
    <property type="entry name" value="BAR"/>
    <property type="match status" value="1"/>
</dbReference>
<feature type="domain" description="Rho-GAP" evidence="4">
    <location>
        <begin position="262"/>
        <end position="443"/>
    </location>
</feature>
<feature type="compositionally biased region" description="Polar residues" evidence="3">
    <location>
        <begin position="589"/>
        <end position="599"/>
    </location>
</feature>